<keyword evidence="2" id="KW-1185">Reference proteome</keyword>
<dbReference type="Proteomes" id="UP001249851">
    <property type="component" value="Unassembled WGS sequence"/>
</dbReference>
<sequence length="151" mass="17224">MLQKSGMTSKFPSIDEAPEPTTCGCCNSTKLLIFVVLVLYAVCQAQILVNRPTTVDVENILRGIQQTSERIADIELTMIKVDSSLDFLKAECGKKAQPPTRVKGQSISSIRQEMLKIKRYLRHLEHRWDEDRRIKVKVFCGKRDARHELHG</sequence>
<name>A0AAD9PWK7_ACRCE</name>
<evidence type="ECO:0000313" key="1">
    <source>
        <dbReference type="EMBL" id="KAK2550224.1"/>
    </source>
</evidence>
<comment type="caution">
    <text evidence="1">The sequence shown here is derived from an EMBL/GenBank/DDBJ whole genome shotgun (WGS) entry which is preliminary data.</text>
</comment>
<dbReference type="EMBL" id="JARQWQ010000113">
    <property type="protein sequence ID" value="KAK2550224.1"/>
    <property type="molecule type" value="Genomic_DNA"/>
</dbReference>
<evidence type="ECO:0000313" key="2">
    <source>
        <dbReference type="Proteomes" id="UP001249851"/>
    </source>
</evidence>
<gene>
    <name evidence="1" type="ORF">P5673_029096</name>
</gene>
<dbReference type="AlphaFoldDB" id="A0AAD9PWK7"/>
<reference evidence="1" key="1">
    <citation type="journal article" date="2023" name="G3 (Bethesda)">
        <title>Whole genome assembly and annotation of the endangered Caribbean coral Acropora cervicornis.</title>
        <authorList>
            <person name="Selwyn J.D."/>
            <person name="Vollmer S.V."/>
        </authorList>
    </citation>
    <scope>NUCLEOTIDE SEQUENCE</scope>
    <source>
        <strain evidence="1">K2</strain>
    </source>
</reference>
<organism evidence="1 2">
    <name type="scientific">Acropora cervicornis</name>
    <name type="common">Staghorn coral</name>
    <dbReference type="NCBI Taxonomy" id="6130"/>
    <lineage>
        <taxon>Eukaryota</taxon>
        <taxon>Metazoa</taxon>
        <taxon>Cnidaria</taxon>
        <taxon>Anthozoa</taxon>
        <taxon>Hexacorallia</taxon>
        <taxon>Scleractinia</taxon>
        <taxon>Astrocoeniina</taxon>
        <taxon>Acroporidae</taxon>
        <taxon>Acropora</taxon>
    </lineage>
</organism>
<reference evidence="1" key="2">
    <citation type="journal article" date="2023" name="Science">
        <title>Genomic signatures of disease resistance in endangered staghorn corals.</title>
        <authorList>
            <person name="Vollmer S.V."/>
            <person name="Selwyn J.D."/>
            <person name="Despard B.A."/>
            <person name="Roesel C.L."/>
        </authorList>
    </citation>
    <scope>NUCLEOTIDE SEQUENCE</scope>
    <source>
        <strain evidence="1">K2</strain>
    </source>
</reference>
<proteinExistence type="predicted"/>
<accession>A0AAD9PWK7</accession>
<protein>
    <submittedName>
        <fullName evidence="1">Uncharacterized protein</fullName>
    </submittedName>
</protein>